<dbReference type="EMBL" id="LAZR01001150">
    <property type="protein sequence ID" value="KKN49809.1"/>
    <property type="molecule type" value="Genomic_DNA"/>
</dbReference>
<dbReference type="AlphaFoldDB" id="A0A0F9R515"/>
<dbReference type="Pfam" id="PF06568">
    <property type="entry name" value="YjiS-like"/>
    <property type="match status" value="1"/>
</dbReference>
<dbReference type="InterPro" id="IPR009506">
    <property type="entry name" value="YjiS-like"/>
</dbReference>
<gene>
    <name evidence="2" type="ORF">LCGC14_0639160</name>
</gene>
<evidence type="ECO:0000313" key="2">
    <source>
        <dbReference type="EMBL" id="KKN49809.1"/>
    </source>
</evidence>
<evidence type="ECO:0000259" key="1">
    <source>
        <dbReference type="Pfam" id="PF06568"/>
    </source>
</evidence>
<protein>
    <recommendedName>
        <fullName evidence="1">YjiS-like domain-containing protein</fullName>
    </recommendedName>
</protein>
<reference evidence="2" key="1">
    <citation type="journal article" date="2015" name="Nature">
        <title>Complex archaea that bridge the gap between prokaryotes and eukaryotes.</title>
        <authorList>
            <person name="Spang A."/>
            <person name="Saw J.H."/>
            <person name="Jorgensen S.L."/>
            <person name="Zaremba-Niedzwiedzka K."/>
            <person name="Martijn J."/>
            <person name="Lind A.E."/>
            <person name="van Eijk R."/>
            <person name="Schleper C."/>
            <person name="Guy L."/>
            <person name="Ettema T.J."/>
        </authorList>
    </citation>
    <scope>NUCLEOTIDE SEQUENCE</scope>
</reference>
<comment type="caution">
    <text evidence="2">The sequence shown here is derived from an EMBL/GenBank/DDBJ whole genome shotgun (WGS) entry which is preliminary data.</text>
</comment>
<name>A0A0F9R515_9ZZZZ</name>
<organism evidence="2">
    <name type="scientific">marine sediment metagenome</name>
    <dbReference type="NCBI Taxonomy" id="412755"/>
    <lineage>
        <taxon>unclassified sequences</taxon>
        <taxon>metagenomes</taxon>
        <taxon>ecological metagenomes</taxon>
    </lineage>
</organism>
<feature type="domain" description="YjiS-like" evidence="1">
    <location>
        <begin position="29"/>
        <end position="63"/>
    </location>
</feature>
<proteinExistence type="predicted"/>
<accession>A0A0F9R515</accession>
<sequence>MAVTRSNTGLDVVLDAGRTIFHQKRDQMRQALAKRKVYRATLFELSTLSDHDLKDLGIPRSNIKRLAMEAAYDC</sequence>